<dbReference type="STRING" id="626522.GCWU000325_02448"/>
<evidence type="ECO:0000313" key="2">
    <source>
        <dbReference type="Proteomes" id="UP000003460"/>
    </source>
</evidence>
<dbReference type="AlphaFoldDB" id="C9LJN5"/>
<name>C9LJN5_9BACT</name>
<accession>C9LJN5</accession>
<sequence>MSIQEQWRVGPECSLFMPGFDGYPAQGRGRRRFSIAEKRLTLQADEIC</sequence>
<gene>
    <name evidence="1" type="ORF">GCWU000325_02448</name>
</gene>
<evidence type="ECO:0000313" key="1">
    <source>
        <dbReference type="EMBL" id="EEX70407.1"/>
    </source>
</evidence>
<comment type="caution">
    <text evidence="1">The sequence shown here is derived from an EMBL/GenBank/DDBJ whole genome shotgun (WGS) entry which is preliminary data.</text>
</comment>
<dbReference type="Proteomes" id="UP000003460">
    <property type="component" value="Unassembled WGS sequence"/>
</dbReference>
<reference evidence="1" key="1">
    <citation type="submission" date="2009-09" db="EMBL/GenBank/DDBJ databases">
        <authorList>
            <person name="Weinstock G."/>
            <person name="Sodergren E."/>
            <person name="Clifton S."/>
            <person name="Fulton L."/>
            <person name="Fulton B."/>
            <person name="Courtney L."/>
            <person name="Fronick C."/>
            <person name="Harrison M."/>
            <person name="Strong C."/>
            <person name="Farmer C."/>
            <person name="Delahaunty K."/>
            <person name="Markovic C."/>
            <person name="Hall O."/>
            <person name="Minx P."/>
            <person name="Tomlinson C."/>
            <person name="Mitreva M."/>
            <person name="Nelson J."/>
            <person name="Hou S."/>
            <person name="Wollam A."/>
            <person name="Pepin K.H."/>
            <person name="Johnson M."/>
            <person name="Bhonagiri V."/>
            <person name="Nash W.E."/>
            <person name="Warren W."/>
            <person name="Chinwalla A."/>
            <person name="Mardis E.R."/>
            <person name="Wilson R.K."/>
        </authorList>
    </citation>
    <scope>NUCLEOTIDE SEQUENCE [LARGE SCALE GENOMIC DNA]</scope>
    <source>
        <strain evidence="1">ATCC 51259</strain>
    </source>
</reference>
<dbReference type="EMBL" id="ACIJ02000028">
    <property type="protein sequence ID" value="EEX70407.1"/>
    <property type="molecule type" value="Genomic_DNA"/>
</dbReference>
<protein>
    <submittedName>
        <fullName evidence="1">Uncharacterized protein</fullName>
    </submittedName>
</protein>
<dbReference type="HOGENOM" id="CLU_3156436_0_0_10"/>
<keyword evidence="2" id="KW-1185">Reference proteome</keyword>
<organism evidence="1 2">
    <name type="scientific">Alloprevotella tannerae ATCC 51259</name>
    <dbReference type="NCBI Taxonomy" id="626522"/>
    <lineage>
        <taxon>Bacteria</taxon>
        <taxon>Pseudomonadati</taxon>
        <taxon>Bacteroidota</taxon>
        <taxon>Bacteroidia</taxon>
        <taxon>Bacteroidales</taxon>
        <taxon>Prevotellaceae</taxon>
        <taxon>Alloprevotella</taxon>
    </lineage>
</organism>
<proteinExistence type="predicted"/>